<keyword evidence="5" id="KW-1185">Reference proteome</keyword>
<reference evidence="5" key="1">
    <citation type="submission" date="2009-12" db="EMBL/GenBank/DDBJ databases">
        <title>Sequence of Clostridiales genomosp. BVAB3 str. UPII9-5.</title>
        <authorList>
            <person name="Madupu R."/>
            <person name="Durkin A.S."/>
            <person name="Torralba M."/>
            <person name="Methe B."/>
            <person name="Sutton G.G."/>
            <person name="Strausberg R.L."/>
            <person name="Nelson K.E."/>
        </authorList>
    </citation>
    <scope>NUCLEOTIDE SEQUENCE [LARGE SCALE GENOMIC DNA]</scope>
    <source>
        <strain evidence="5">W1219</strain>
    </source>
</reference>
<gene>
    <name evidence="4" type="ORF">HMPREF9013_0781</name>
</gene>
<dbReference type="InterPro" id="IPR035920">
    <property type="entry name" value="YhbY-like_sf"/>
</dbReference>
<dbReference type="EMBL" id="ADFR01000002">
    <property type="protein sequence ID" value="EFC06088.1"/>
    <property type="molecule type" value="Genomic_DNA"/>
</dbReference>
<dbReference type="PROSITE" id="PS51295">
    <property type="entry name" value="CRM"/>
    <property type="match status" value="1"/>
</dbReference>
<keyword evidence="1 2" id="KW-0694">RNA-binding</keyword>
<dbReference type="Pfam" id="PF01985">
    <property type="entry name" value="CRS1_YhbY"/>
    <property type="match status" value="1"/>
</dbReference>
<evidence type="ECO:0000256" key="1">
    <source>
        <dbReference type="ARBA" id="ARBA00022884"/>
    </source>
</evidence>
<dbReference type="RefSeq" id="WP_006626433.1">
    <property type="nucleotide sequence ID" value="NZ_ADFR01000002.1"/>
</dbReference>
<evidence type="ECO:0000313" key="5">
    <source>
        <dbReference type="Proteomes" id="UP000005017"/>
    </source>
</evidence>
<dbReference type="STRING" id="679192.HMPREF9013_0781"/>
<name>D2MM12_9FIRM</name>
<evidence type="ECO:0000259" key="3">
    <source>
        <dbReference type="PROSITE" id="PS51295"/>
    </source>
</evidence>
<dbReference type="AlphaFoldDB" id="D2MM12"/>
<dbReference type="PANTHER" id="PTHR40065">
    <property type="entry name" value="RNA-BINDING PROTEIN YHBY"/>
    <property type="match status" value="1"/>
</dbReference>
<dbReference type="InterPro" id="IPR051925">
    <property type="entry name" value="RNA-binding_domain"/>
</dbReference>
<feature type="domain" description="CRM" evidence="3">
    <location>
        <begin position="1"/>
        <end position="97"/>
    </location>
</feature>
<organism evidence="4 5">
    <name type="scientific">Bulleidia extructa W1219</name>
    <dbReference type="NCBI Taxonomy" id="679192"/>
    <lineage>
        <taxon>Bacteria</taxon>
        <taxon>Bacillati</taxon>
        <taxon>Bacillota</taxon>
        <taxon>Erysipelotrichia</taxon>
        <taxon>Erysipelotrichales</taxon>
        <taxon>Erysipelotrichaceae</taxon>
        <taxon>Bulleidia</taxon>
    </lineage>
</organism>
<dbReference type="eggNOG" id="COG1534">
    <property type="taxonomic scope" value="Bacteria"/>
</dbReference>
<dbReference type="Gene3D" id="3.30.110.60">
    <property type="entry name" value="YhbY-like"/>
    <property type="match status" value="1"/>
</dbReference>
<comment type="caution">
    <text evidence="4">The sequence shown here is derived from an EMBL/GenBank/DDBJ whole genome shotgun (WGS) entry which is preliminary data.</text>
</comment>
<evidence type="ECO:0000256" key="2">
    <source>
        <dbReference type="PROSITE-ProRule" id="PRU00626"/>
    </source>
</evidence>
<evidence type="ECO:0000313" key="4">
    <source>
        <dbReference type="EMBL" id="EFC06088.1"/>
    </source>
</evidence>
<dbReference type="GO" id="GO:0003723">
    <property type="term" value="F:RNA binding"/>
    <property type="evidence" value="ECO:0007669"/>
    <property type="project" value="UniProtKB-UniRule"/>
</dbReference>
<proteinExistence type="predicted"/>
<dbReference type="Proteomes" id="UP000005017">
    <property type="component" value="Unassembled WGS sequence"/>
</dbReference>
<dbReference type="SMART" id="SM01103">
    <property type="entry name" value="CRS1_YhbY"/>
    <property type="match status" value="1"/>
</dbReference>
<dbReference type="InterPro" id="IPR001890">
    <property type="entry name" value="RNA-binding_CRM"/>
</dbReference>
<protein>
    <submittedName>
        <fullName evidence="4">Putative RNA-binding protein, YhbY family</fullName>
    </submittedName>
</protein>
<sequence length="97" mass="11103">MILTPKQKAYLRSLAQTEKAKFQCGKDGLSDTFIELIQNAFHTRELIKIHVLKGLEVDVKELALEIAHYTKSEVVQIIGRQVVLYKAMKTPRIVLPR</sequence>
<dbReference type="PANTHER" id="PTHR40065:SF3">
    <property type="entry name" value="RNA-BINDING PROTEIN YHBY"/>
    <property type="match status" value="1"/>
</dbReference>
<accession>D2MM12</accession>
<dbReference type="SUPFAM" id="SSF75471">
    <property type="entry name" value="YhbY-like"/>
    <property type="match status" value="1"/>
</dbReference>